<name>A0A1W6JX47_9CREN</name>
<reference evidence="1 2" key="1">
    <citation type="submission" date="2017-03" db="EMBL/GenBank/DDBJ databases">
        <title>Sulfur activation and transportation mechanism of thermophilic Archaea Acidianus manzaensis YN-25.</title>
        <authorList>
            <person name="Ma Y."/>
            <person name="Yang Y."/>
            <person name="Xia J."/>
        </authorList>
    </citation>
    <scope>NUCLEOTIDE SEQUENCE [LARGE SCALE GENOMIC DNA]</scope>
    <source>
        <strain evidence="1 2">YN-25</strain>
    </source>
</reference>
<protein>
    <recommendedName>
        <fullName evidence="3">Radical SAM protein</fullName>
    </recommendedName>
</protein>
<accession>A0A1W6JX47</accession>
<evidence type="ECO:0000313" key="2">
    <source>
        <dbReference type="Proteomes" id="UP000193404"/>
    </source>
</evidence>
<evidence type="ECO:0008006" key="3">
    <source>
        <dbReference type="Google" id="ProtNLM"/>
    </source>
</evidence>
<evidence type="ECO:0000313" key="1">
    <source>
        <dbReference type="EMBL" id="ARM74827.1"/>
    </source>
</evidence>
<dbReference type="GeneID" id="41589551"/>
<dbReference type="RefSeq" id="WP_148690578.1">
    <property type="nucleotide sequence ID" value="NZ_CP020477.1"/>
</dbReference>
<keyword evidence="2" id="KW-1185">Reference proteome</keyword>
<dbReference type="Proteomes" id="UP000193404">
    <property type="component" value="Chromosome"/>
</dbReference>
<dbReference type="Gene3D" id="3.40.50.280">
    <property type="entry name" value="Cobalamin-binding domain"/>
    <property type="match status" value="1"/>
</dbReference>
<dbReference type="EMBL" id="CP020477">
    <property type="protein sequence ID" value="ARM74827.1"/>
    <property type="molecule type" value="Genomic_DNA"/>
</dbReference>
<organism evidence="1 2">
    <name type="scientific">Acidianus manzaensis</name>
    <dbReference type="NCBI Taxonomy" id="282676"/>
    <lineage>
        <taxon>Archaea</taxon>
        <taxon>Thermoproteota</taxon>
        <taxon>Thermoprotei</taxon>
        <taxon>Sulfolobales</taxon>
        <taxon>Sulfolobaceae</taxon>
        <taxon>Acidianus</taxon>
    </lineage>
</organism>
<dbReference type="STRING" id="282676.B6F84_01490"/>
<sequence length="378" mass="43947">MLLTSDEATFYSLPSLPPNLMPIILRKNKYPPYGLRKIEALISAKIIKPHEVAKYTKYDKILGIYVNDPFALTDVSKGISKIFFDKPYFYYSFLNFREKIKRIKEEQKIKIIVGGPGAWELREEDWIDVLLIGEAEKTLPRILYEGNSDKIVYGEPTDKFFPIKSPSAFAEVEIKRRNRKIPRDVIEKELEIQSIHGYVNLISNDFLSYGNEEEILDLLRLSSSFGKVKISQISVISSFNFNFSKMREILRLNENNWISPVLSGKPGICTLDFEVEILKELNKNFIYPTIYINSEKAKELFKYKAIIIPLPGNDKNYYDILYEAWLNDKKIIKIPFSRVIDKILLKTKETKGTYLLKKNFRGVIGLFNLFKEVVSSYI</sequence>
<gene>
    <name evidence="1" type="ORF">B6F84_01490</name>
</gene>
<dbReference type="AlphaFoldDB" id="A0A1W6JX47"/>
<proteinExistence type="predicted"/>
<dbReference type="KEGG" id="aman:B6F84_01490"/>
<dbReference type="OrthoDB" id="41987at2157"/>